<dbReference type="Gene3D" id="1.10.10.10">
    <property type="entry name" value="Winged helix-like DNA-binding domain superfamily/Winged helix DNA-binding domain"/>
    <property type="match status" value="1"/>
</dbReference>
<keyword evidence="4" id="KW-0238">DNA-binding</keyword>
<dbReference type="KEGG" id="shp:Sput200_0717"/>
<evidence type="ECO:0000259" key="6">
    <source>
        <dbReference type="Pfam" id="PF04542"/>
    </source>
</evidence>
<dbReference type="Pfam" id="PF04542">
    <property type="entry name" value="Sigma70_r2"/>
    <property type="match status" value="1"/>
</dbReference>
<sequence length="172" mass="20397">MADESGRLAEIFKREKSRFLRFVQQQFFDRNDTEAEDIISEVTYNLLRRADIIGEIENLTAYFYRSLANRVVDHHRRRIETVWLDDQEDAALALEIPIERFGPEEMLEQQELRARLFNAIGQLSHKEREVWLATEIDEHSFYDLSIEWDEPIGTLLSRKSRATAKLRRLLAD</sequence>
<evidence type="ECO:0000313" key="8">
    <source>
        <dbReference type="Proteomes" id="UP000008209"/>
    </source>
</evidence>
<evidence type="ECO:0000256" key="2">
    <source>
        <dbReference type="ARBA" id="ARBA00023015"/>
    </source>
</evidence>
<evidence type="ECO:0000256" key="1">
    <source>
        <dbReference type="ARBA" id="ARBA00010641"/>
    </source>
</evidence>
<gene>
    <name evidence="7" type="ordered locus">Sput200_0717</name>
</gene>
<dbReference type="InterPro" id="IPR013325">
    <property type="entry name" value="RNA_pol_sigma_r2"/>
</dbReference>
<keyword evidence="2" id="KW-0805">Transcription regulation</keyword>
<dbReference type="GO" id="GO:0003677">
    <property type="term" value="F:DNA binding"/>
    <property type="evidence" value="ECO:0007669"/>
    <property type="project" value="UniProtKB-KW"/>
</dbReference>
<dbReference type="InterPro" id="IPR036388">
    <property type="entry name" value="WH-like_DNA-bd_sf"/>
</dbReference>
<name>E6XJM2_SHEP2</name>
<dbReference type="SUPFAM" id="SSF88946">
    <property type="entry name" value="Sigma2 domain of RNA polymerase sigma factors"/>
    <property type="match status" value="1"/>
</dbReference>
<evidence type="ECO:0000256" key="4">
    <source>
        <dbReference type="ARBA" id="ARBA00023125"/>
    </source>
</evidence>
<feature type="domain" description="RNA polymerase sigma-70 region 2" evidence="6">
    <location>
        <begin position="29"/>
        <end position="78"/>
    </location>
</feature>
<dbReference type="InterPro" id="IPR013324">
    <property type="entry name" value="RNA_pol_sigma_r3/r4-like"/>
</dbReference>
<reference evidence="7 8" key="1">
    <citation type="submission" date="2011-01" db="EMBL/GenBank/DDBJ databases">
        <title>Complete sequence of Shewanella putrefaciens 200.</title>
        <authorList>
            <consortium name="US DOE Joint Genome Institute"/>
            <person name="Lucas S."/>
            <person name="Copeland A."/>
            <person name="Lapidus A."/>
            <person name="Cheng J.-F."/>
            <person name="Bruce D."/>
            <person name="Goodwin L."/>
            <person name="Pitluck S."/>
            <person name="Munk A.C."/>
            <person name="Detter J.C."/>
            <person name="Han C."/>
            <person name="Tapia R."/>
            <person name="Land M."/>
            <person name="Hauser L."/>
            <person name="Chang Y.-J."/>
            <person name="Jeffries C."/>
            <person name="Kyrpides N."/>
            <person name="Ivanova N."/>
            <person name="Mikhailova N."/>
            <person name="Kolker E."/>
            <person name="Lawrence C."/>
            <person name="McCue L.A."/>
            <person name="DiChristina T."/>
            <person name="Nealson K."/>
            <person name="Fredrickson J.K."/>
            <person name="Woyke T."/>
        </authorList>
    </citation>
    <scope>NUCLEOTIDE SEQUENCE [LARGE SCALE GENOMIC DNA]</scope>
    <source>
        <strain evidence="7 8">200</strain>
    </source>
</reference>
<dbReference type="SUPFAM" id="SSF88659">
    <property type="entry name" value="Sigma3 and sigma4 domains of RNA polymerase sigma factors"/>
    <property type="match status" value="1"/>
</dbReference>
<dbReference type="InterPro" id="IPR039425">
    <property type="entry name" value="RNA_pol_sigma-70-like"/>
</dbReference>
<dbReference type="OrthoDB" id="9797134at2"/>
<dbReference type="GO" id="GO:0006352">
    <property type="term" value="P:DNA-templated transcription initiation"/>
    <property type="evidence" value="ECO:0007669"/>
    <property type="project" value="InterPro"/>
</dbReference>
<evidence type="ECO:0000256" key="3">
    <source>
        <dbReference type="ARBA" id="ARBA00023082"/>
    </source>
</evidence>
<dbReference type="AlphaFoldDB" id="E6XJM2"/>
<dbReference type="PATRIC" id="fig|399804.5.peg.736"/>
<dbReference type="GO" id="GO:0016987">
    <property type="term" value="F:sigma factor activity"/>
    <property type="evidence" value="ECO:0007669"/>
    <property type="project" value="UniProtKB-KW"/>
</dbReference>
<keyword evidence="3" id="KW-0731">Sigma factor</keyword>
<dbReference type="InterPro" id="IPR014284">
    <property type="entry name" value="RNA_pol_sigma-70_dom"/>
</dbReference>
<protein>
    <submittedName>
        <fullName evidence="7">RNA polymerase, sigma-24 subunit, ECF subfamily</fullName>
    </submittedName>
</protein>
<dbReference type="HOGENOM" id="CLU_047691_12_0_6"/>
<comment type="similarity">
    <text evidence="1">Belongs to the sigma-70 factor family. ECF subfamily.</text>
</comment>
<evidence type="ECO:0000313" key="7">
    <source>
        <dbReference type="EMBL" id="ADV53198.1"/>
    </source>
</evidence>
<organism evidence="7 8">
    <name type="scientific">Shewanella putrefaciens (strain 200)</name>
    <dbReference type="NCBI Taxonomy" id="399804"/>
    <lineage>
        <taxon>Bacteria</taxon>
        <taxon>Pseudomonadati</taxon>
        <taxon>Pseudomonadota</taxon>
        <taxon>Gammaproteobacteria</taxon>
        <taxon>Alteromonadales</taxon>
        <taxon>Shewanellaceae</taxon>
        <taxon>Shewanella</taxon>
    </lineage>
</organism>
<proteinExistence type="inferred from homology"/>
<dbReference type="NCBIfam" id="TIGR02937">
    <property type="entry name" value="sigma70-ECF"/>
    <property type="match status" value="1"/>
</dbReference>
<dbReference type="PANTHER" id="PTHR43133:SF8">
    <property type="entry name" value="RNA POLYMERASE SIGMA FACTOR HI_1459-RELATED"/>
    <property type="match status" value="1"/>
</dbReference>
<dbReference type="EMBL" id="CP002457">
    <property type="protein sequence ID" value="ADV53198.1"/>
    <property type="molecule type" value="Genomic_DNA"/>
</dbReference>
<dbReference type="InterPro" id="IPR007627">
    <property type="entry name" value="RNA_pol_sigma70_r2"/>
</dbReference>
<dbReference type="Gene3D" id="1.10.1740.10">
    <property type="match status" value="1"/>
</dbReference>
<dbReference type="Proteomes" id="UP000008209">
    <property type="component" value="Chromosome"/>
</dbReference>
<dbReference type="PANTHER" id="PTHR43133">
    <property type="entry name" value="RNA POLYMERASE ECF-TYPE SIGMA FACTO"/>
    <property type="match status" value="1"/>
</dbReference>
<evidence type="ECO:0000256" key="5">
    <source>
        <dbReference type="ARBA" id="ARBA00023163"/>
    </source>
</evidence>
<accession>E6XJM2</accession>
<keyword evidence="5" id="KW-0804">Transcription</keyword>